<reference evidence="4 5" key="1">
    <citation type="journal article" date="2019" name="Emerg. Microbes Infect.">
        <title>Comprehensive subspecies identification of 175 nontuberculous mycobacteria species based on 7547 genomic profiles.</title>
        <authorList>
            <person name="Matsumoto Y."/>
            <person name="Kinjo T."/>
            <person name="Motooka D."/>
            <person name="Nabeya D."/>
            <person name="Jung N."/>
            <person name="Uechi K."/>
            <person name="Horii T."/>
            <person name="Iida T."/>
            <person name="Fujita J."/>
            <person name="Nakamura S."/>
        </authorList>
    </citation>
    <scope>NUCLEOTIDE SEQUENCE [LARGE SCALE GENOMIC DNA]</scope>
    <source>
        <strain evidence="4 5">JCM 12375</strain>
    </source>
</reference>
<dbReference type="Proteomes" id="UP000465622">
    <property type="component" value="Chromosome"/>
</dbReference>
<dbReference type="SUPFAM" id="SSF51412">
    <property type="entry name" value="Inosine monophosphate dehydrogenase (IMPDH)"/>
    <property type="match status" value="1"/>
</dbReference>
<gene>
    <name evidence="4" type="ORF">MMAGJ_52180</name>
</gene>
<dbReference type="InterPro" id="IPR013785">
    <property type="entry name" value="Aldolase_TIM"/>
</dbReference>
<evidence type="ECO:0000256" key="2">
    <source>
        <dbReference type="ARBA" id="ARBA00022643"/>
    </source>
</evidence>
<keyword evidence="2" id="KW-0288">FMN</keyword>
<organism evidence="4 5">
    <name type="scientific">Mycolicibacterium mageritense</name>
    <name type="common">Mycobacterium mageritense</name>
    <dbReference type="NCBI Taxonomy" id="53462"/>
    <lineage>
        <taxon>Bacteria</taxon>
        <taxon>Bacillati</taxon>
        <taxon>Actinomycetota</taxon>
        <taxon>Actinomycetes</taxon>
        <taxon>Mycobacteriales</taxon>
        <taxon>Mycobacteriaceae</taxon>
        <taxon>Mycolicibacterium</taxon>
    </lineage>
</organism>
<proteinExistence type="predicted"/>
<dbReference type="InterPro" id="IPR004136">
    <property type="entry name" value="NMO"/>
</dbReference>
<keyword evidence="1" id="KW-0285">Flavoprotein</keyword>
<dbReference type="PANTHER" id="PTHR32332:SF20">
    <property type="entry name" value="2-NITROPROPANE DIOXYGENASE-LIKE PROTEIN"/>
    <property type="match status" value="1"/>
</dbReference>
<sequence>MDVLDRFKIDVPVVQAGIGSMAPPELASAVAKAGGLGTIGFRPDSELRSAIDHVRQEAPGRAIAVNLLMELARPSHVEVCLKEGIDIVVLAFGGDRALVERFQTRNVTVLAMIGTEDEARKAIAWGVDALIAQGNESGGHLSGHQAAANLLQRTLLIAHDTPVLQAGGIAEHADTRAALDAGAAAVVAGTRFLLTHESPAHPAYQQRILEAKQTVETTLFGLGWPRAHRVVENNATRRWCQPDGTAKALPRTINAYSAPLAKLAPEDDNPARLLSKQRPGLPFFTPAAPIKGMPTEWIERSALYAGDSGIRMTEVISAAQAVKQLAGVT</sequence>
<evidence type="ECO:0000313" key="5">
    <source>
        <dbReference type="Proteomes" id="UP000465622"/>
    </source>
</evidence>
<dbReference type="CDD" id="cd04730">
    <property type="entry name" value="NPD_like"/>
    <property type="match status" value="1"/>
</dbReference>
<dbReference type="EMBL" id="AP022567">
    <property type="protein sequence ID" value="BBX35936.1"/>
    <property type="molecule type" value="Genomic_DNA"/>
</dbReference>
<evidence type="ECO:0000313" key="4">
    <source>
        <dbReference type="EMBL" id="BBX35936.1"/>
    </source>
</evidence>
<dbReference type="Gene3D" id="3.20.20.70">
    <property type="entry name" value="Aldolase class I"/>
    <property type="match status" value="1"/>
</dbReference>
<keyword evidence="3" id="KW-0560">Oxidoreductase</keyword>
<dbReference type="Pfam" id="PF03060">
    <property type="entry name" value="NMO"/>
    <property type="match status" value="1"/>
</dbReference>
<protein>
    <recommendedName>
        <fullName evidence="6">Nitronate monooxygenase</fullName>
    </recommendedName>
</protein>
<accession>A0ABM7HZ99</accession>
<evidence type="ECO:0000256" key="1">
    <source>
        <dbReference type="ARBA" id="ARBA00022630"/>
    </source>
</evidence>
<evidence type="ECO:0000256" key="3">
    <source>
        <dbReference type="ARBA" id="ARBA00023002"/>
    </source>
</evidence>
<evidence type="ECO:0008006" key="6">
    <source>
        <dbReference type="Google" id="ProtNLM"/>
    </source>
</evidence>
<name>A0ABM7HZ99_MYCME</name>
<dbReference type="PANTHER" id="PTHR32332">
    <property type="entry name" value="2-NITROPROPANE DIOXYGENASE"/>
    <property type="match status" value="1"/>
</dbReference>
<keyword evidence="5" id="KW-1185">Reference proteome</keyword>
<dbReference type="RefSeq" id="WP_036427757.1">
    <property type="nucleotide sequence ID" value="NZ_AP022567.1"/>
</dbReference>